<dbReference type="SUPFAM" id="SSF53335">
    <property type="entry name" value="S-adenosyl-L-methionine-dependent methyltransferases"/>
    <property type="match status" value="1"/>
</dbReference>
<dbReference type="InterPro" id="IPR050953">
    <property type="entry name" value="N4_N6_ade-DNA_methylase"/>
</dbReference>
<dbReference type="GO" id="GO:0008168">
    <property type="term" value="F:methyltransferase activity"/>
    <property type="evidence" value="ECO:0007669"/>
    <property type="project" value="UniProtKB-KW"/>
</dbReference>
<evidence type="ECO:0000313" key="9">
    <source>
        <dbReference type="EMBL" id="MFC0865808.1"/>
    </source>
</evidence>
<comment type="catalytic activity">
    <reaction evidence="5">
        <text>a 2'-deoxyadenosine in DNA + S-adenosyl-L-methionine = an N(6)-methyl-2'-deoxyadenosine in DNA + S-adenosyl-L-homocysteine + H(+)</text>
        <dbReference type="Rhea" id="RHEA:15197"/>
        <dbReference type="Rhea" id="RHEA-COMP:12418"/>
        <dbReference type="Rhea" id="RHEA-COMP:12419"/>
        <dbReference type="ChEBI" id="CHEBI:15378"/>
        <dbReference type="ChEBI" id="CHEBI:57856"/>
        <dbReference type="ChEBI" id="CHEBI:59789"/>
        <dbReference type="ChEBI" id="CHEBI:90615"/>
        <dbReference type="ChEBI" id="CHEBI:90616"/>
        <dbReference type="EC" id="2.1.1.72"/>
    </reaction>
</comment>
<evidence type="ECO:0000256" key="4">
    <source>
        <dbReference type="ARBA" id="ARBA00022691"/>
    </source>
</evidence>
<dbReference type="Gene3D" id="3.40.50.150">
    <property type="entry name" value="Vaccinia Virus protein VP39"/>
    <property type="match status" value="2"/>
</dbReference>
<dbReference type="Pfam" id="PF07669">
    <property type="entry name" value="Eco57I"/>
    <property type="match status" value="1"/>
</dbReference>
<dbReference type="EC" id="2.1.1.72" evidence="1"/>
<dbReference type="Proteomes" id="UP001589870">
    <property type="component" value="Unassembled WGS sequence"/>
</dbReference>
<name>A0ABV6UCC5_9ACTN</name>
<keyword evidence="4" id="KW-0949">S-adenosyl-L-methionine</keyword>
<keyword evidence="2 9" id="KW-0489">Methyltransferase</keyword>
<feature type="domain" description="MmeI-like target recognition" evidence="8">
    <location>
        <begin position="1051"/>
        <end position="1233"/>
    </location>
</feature>
<comment type="caution">
    <text evidence="9">The sequence shown here is derived from an EMBL/GenBank/DDBJ whole genome shotgun (WGS) entry which is preliminary data.</text>
</comment>
<dbReference type="PANTHER" id="PTHR33841">
    <property type="entry name" value="DNA METHYLTRANSFERASE YEEA-RELATED"/>
    <property type="match status" value="1"/>
</dbReference>
<dbReference type="InterPro" id="IPR046820">
    <property type="entry name" value="MmeI_TRD"/>
</dbReference>
<dbReference type="InterPro" id="IPR029063">
    <property type="entry name" value="SAM-dependent_MTases_sf"/>
</dbReference>
<sequence>MSSQATGRRKQPDANRVHQDWLSLVEVSGPFLSLPVLRRTWPTLDPLDREARERLRLEHGTWQAGGLVDDWILYGLRDLLGWQDALHIRGLDALAVDVPQHDTQLVPDFALVDPGESGEEIKPDGVRLIGMICEGRPTARIKGDAWAATPADRLAQLCRHHGVELGLVTDGRWWTLVWAPRGGVTTTAVFDAISWPEAAERDVVRAFVSLLRRARFFSVPEEETPPALLRASLDSQEDITEALGVQVRQAVELLVAAIGRADARDRAAGGAGIGDVAAHEVYRGAVTVMMRIVFLLFAEERGLLPADNELYAAAYSAGGLCAELEQMVIEGSENDLEQTQAAWHRLLALFNVVYAGVDHPRLRMHAHDGSMFDPDVHAWLPLSIDDRTVLHMLKAVQYVQIGSGRARERRRLSFRALDVEQIGYVYEGLLSFDGHRATDTVVGLVGKPGLEEEVELTHLERLAASAGASAGNGLAAKLAELYKPSGIGTAAAIAKRLAPMAEADSDAALRKLLAVTGGDRDLAERLLPFYGLIRFDLRELPMVILPGALYVTESALRKNTGTHYTPRFLAEQVVEGALEPLVYRVGPLQTADRSQWQPKSSAEILRLKVADIAMGSAAFLVAAARYLARHLVEAWSREGDERAAAYLAGDAAAAHTADTDQDPVVVEATRQIIERCLYGADINPMAVEMAKLSLWLVSMDNERPFTFLDDRLVCGDALLGITSLDQLEVMHMNPRRGREIHEKRALRNFAVGSRSLVREVAAERRALADIQLGDDPMAALAKKRGVLADAELKTSQARLFADLAVGAALAHAGRGDTGLRDGSIAASDYVRRITEGSANAEVEAREQRKEWLNKDRVPGSFHRQPIHWPLVFPEVFEDDKQKRPHGPGFDAVIGNPPFLGGQKLTGTMGVAYREYLVEAVGRGARGSADLVAYFVLRAHDLLNSAGQTGLIATNTLAQGDTREVGLDQLVASGVTIRQAVKSKPWPSRSAVLEYCAVWTSRAALDEKAQRIVDDVPAGGITPSLGPESRVTGSPERLASNMDLTFQGSIILGLGFTMEPETARAMIEQDPRNADVLSPYLNGKDVNSRPDCTASRWIVDFHDWPEERAKTYVEPYDRVVHLVKPERDTNNRKIYRDYWWQYAEKRPAMVRAVAGLERVIVLAQTSKTVIPVLMATGQVFDQKLVVFVTGDQAMLALLSAAPHYWWTRSRSSTMKTDISYAPSDVFQTLPLPELTHEMRELGERLDTFRRELMLSREAGLTATYNMVNDPANTDEDIVELRRIHRAIDEAVCRAYGWDDLIDGLDHGHHPVGREIRYTVGPAVQRELVDRLLELNHERYAEEVAKGLHDKPGKKGGRGKPKASDEKGTLW</sequence>
<evidence type="ECO:0000259" key="7">
    <source>
        <dbReference type="Pfam" id="PF07669"/>
    </source>
</evidence>
<evidence type="ECO:0000256" key="3">
    <source>
        <dbReference type="ARBA" id="ARBA00022679"/>
    </source>
</evidence>
<feature type="compositionally biased region" description="Basic and acidic residues" evidence="6">
    <location>
        <begin position="1341"/>
        <end position="1351"/>
    </location>
</feature>
<feature type="region of interest" description="Disordered" evidence="6">
    <location>
        <begin position="1341"/>
        <end position="1369"/>
    </location>
</feature>
<feature type="compositionally biased region" description="Basic and acidic residues" evidence="6">
    <location>
        <begin position="1360"/>
        <end position="1369"/>
    </location>
</feature>
<dbReference type="PRINTS" id="PR00507">
    <property type="entry name" value="N12N6MTFRASE"/>
</dbReference>
<evidence type="ECO:0000256" key="6">
    <source>
        <dbReference type="SAM" id="MobiDB-lite"/>
    </source>
</evidence>
<keyword evidence="10" id="KW-1185">Reference proteome</keyword>
<dbReference type="InterPro" id="IPR011639">
    <property type="entry name" value="MethylTrfase_TaqI-like_dom"/>
</dbReference>
<dbReference type="EMBL" id="JBHMQT010000059">
    <property type="protein sequence ID" value="MFC0865808.1"/>
    <property type="molecule type" value="Genomic_DNA"/>
</dbReference>
<organism evidence="9 10">
    <name type="scientific">Sphaerimonospora cavernae</name>
    <dbReference type="NCBI Taxonomy" id="1740611"/>
    <lineage>
        <taxon>Bacteria</taxon>
        <taxon>Bacillati</taxon>
        <taxon>Actinomycetota</taxon>
        <taxon>Actinomycetes</taxon>
        <taxon>Streptosporangiales</taxon>
        <taxon>Streptosporangiaceae</taxon>
        <taxon>Sphaerimonospora</taxon>
    </lineage>
</organism>
<evidence type="ECO:0000256" key="2">
    <source>
        <dbReference type="ARBA" id="ARBA00022603"/>
    </source>
</evidence>
<protein>
    <recommendedName>
        <fullName evidence="1">site-specific DNA-methyltransferase (adenine-specific)</fullName>
        <ecNumber evidence="1">2.1.1.72</ecNumber>
    </recommendedName>
</protein>
<keyword evidence="3" id="KW-0808">Transferase</keyword>
<dbReference type="PROSITE" id="PS00092">
    <property type="entry name" value="N6_MTASE"/>
    <property type="match status" value="1"/>
</dbReference>
<accession>A0ABV6UCC5</accession>
<evidence type="ECO:0000256" key="1">
    <source>
        <dbReference type="ARBA" id="ARBA00011900"/>
    </source>
</evidence>
<evidence type="ECO:0000313" key="10">
    <source>
        <dbReference type="Proteomes" id="UP001589870"/>
    </source>
</evidence>
<dbReference type="GO" id="GO:0032259">
    <property type="term" value="P:methylation"/>
    <property type="evidence" value="ECO:0007669"/>
    <property type="project" value="UniProtKB-KW"/>
</dbReference>
<gene>
    <name evidence="9" type="ORF">ACFHYQ_26260</name>
</gene>
<dbReference type="RefSeq" id="WP_394303817.1">
    <property type="nucleotide sequence ID" value="NZ_JBHMQT010000059.1"/>
</dbReference>
<evidence type="ECO:0000259" key="8">
    <source>
        <dbReference type="Pfam" id="PF20466"/>
    </source>
</evidence>
<dbReference type="InterPro" id="IPR002052">
    <property type="entry name" value="DNA_methylase_N6_adenine_CS"/>
</dbReference>
<dbReference type="PANTHER" id="PTHR33841:SF1">
    <property type="entry name" value="DNA METHYLTRANSFERASE A"/>
    <property type="match status" value="1"/>
</dbReference>
<reference evidence="9 10" key="1">
    <citation type="submission" date="2024-09" db="EMBL/GenBank/DDBJ databases">
        <authorList>
            <person name="Sun Q."/>
            <person name="Mori K."/>
        </authorList>
    </citation>
    <scope>NUCLEOTIDE SEQUENCE [LARGE SCALE GENOMIC DNA]</scope>
    <source>
        <strain evidence="9 10">TBRC 1851</strain>
    </source>
</reference>
<evidence type="ECO:0000256" key="5">
    <source>
        <dbReference type="ARBA" id="ARBA00047942"/>
    </source>
</evidence>
<proteinExistence type="predicted"/>
<dbReference type="Pfam" id="PF20466">
    <property type="entry name" value="MmeI_TRD"/>
    <property type="match status" value="1"/>
</dbReference>
<feature type="domain" description="Type II methyltransferase M.TaqI-like" evidence="7">
    <location>
        <begin position="676"/>
        <end position="960"/>
    </location>
</feature>